<evidence type="ECO:0000259" key="7">
    <source>
        <dbReference type="PROSITE" id="PS50048"/>
    </source>
</evidence>
<gene>
    <name evidence="8" type="ORF">CLUP02_01824</name>
</gene>
<sequence length="883" mass="97897">MPRADAVCNEFPGKRACRAQVVGWLVRIGGTEESSFLVLYTVPSSSAVFRSNSYCGREWADDWISLFFLPSVPAISSNGLSGENTEGPRPPLTLGQTQTLERLLTKSLIAALASRVFSTYACRADTSTVRYTHRRYRDSLLDSAVHVSPIDPANQRGQGRICPMRPKVLRLLTAPSKKGPDKSNTFATHQNMLDTNARPQQMAEEEANSVFSHDEGSSGEDTTNNGSAGAPRKRKREKHQKTSCELCKARKVKCDRAEPACSWCARHNRTCVYLERQKPGSRIGFSLELEAKVNRLDALLQALGRRVEDHIAHDHVATSQAHSPSISNQAPSQIEGFRPDGNANGVSPAPGLPRGPPTTNGRTPAFSSPFWQGGDAQETLQNGDRTSVQALLNLSAGESFSQAGASPSVNGPRKDAHSVPTVSEFPPHDMLYTLVDLYFKHCNTWCPILDRKTTFGAFFGSTSLNEADRVLLHAIVATTLRFMKDPRLSPDMRSHYHAVSKHRVQIYAMENVSIAALRALVILCLDELGTSNGPRGWNMLALLSQNVRQLELCEESSVYLTAEAEETPHTGSIRRVAMGRPESWIEDEGRRRLCWMVYLLDRYATIATTTLDFMLDDKKMKRGLPCSYDLFSRNVPVETKSWSPSSDQTGSPTINKPENLGSFSYHCEILRILSKVHDFLKTPIDVTSSSEMAVWRNTYRSLDGALDSWLQSLPSEYSRISALCHSDPASRVANWFMLHSAYVTSVVRLHSSAAYPTVRSHIFVPSHYAMQRCLSAVQSLGDIAQDVFEANGLDLLGPPFAFSLWVAARLLLIHAATVGCPVDPKIDFFIETLRHVGQYWEVANNYAKILARVECPRSGNLDILHTTLWHGADIDSSDFVERT</sequence>
<dbReference type="GO" id="GO:0003677">
    <property type="term" value="F:DNA binding"/>
    <property type="evidence" value="ECO:0007669"/>
    <property type="project" value="InterPro"/>
</dbReference>
<keyword evidence="3" id="KW-0805">Transcription regulation</keyword>
<dbReference type="RefSeq" id="XP_049136818.1">
    <property type="nucleotide sequence ID" value="XM_049280861.1"/>
</dbReference>
<feature type="domain" description="Zn(2)-C6 fungal-type" evidence="7">
    <location>
        <begin position="243"/>
        <end position="273"/>
    </location>
</feature>
<dbReference type="InterPro" id="IPR036864">
    <property type="entry name" value="Zn2-C6_fun-type_DNA-bd_sf"/>
</dbReference>
<evidence type="ECO:0000313" key="9">
    <source>
        <dbReference type="Proteomes" id="UP000830671"/>
    </source>
</evidence>
<dbReference type="GO" id="GO:0008270">
    <property type="term" value="F:zinc ion binding"/>
    <property type="evidence" value="ECO:0007669"/>
    <property type="project" value="InterPro"/>
</dbReference>
<proteinExistence type="predicted"/>
<dbReference type="CDD" id="cd12148">
    <property type="entry name" value="fungal_TF_MHR"/>
    <property type="match status" value="1"/>
</dbReference>
<dbReference type="PANTHER" id="PTHR47338">
    <property type="entry name" value="ZN(II)2CYS6 TRANSCRIPTION FACTOR (EUROFUNG)-RELATED"/>
    <property type="match status" value="1"/>
</dbReference>
<keyword evidence="5" id="KW-0539">Nucleus</keyword>
<dbReference type="Pfam" id="PF04082">
    <property type="entry name" value="Fungal_trans"/>
    <property type="match status" value="1"/>
</dbReference>
<dbReference type="GO" id="GO:0005634">
    <property type="term" value="C:nucleus"/>
    <property type="evidence" value="ECO:0007669"/>
    <property type="project" value="UniProtKB-SubCell"/>
</dbReference>
<keyword evidence="9" id="KW-1185">Reference proteome</keyword>
<evidence type="ECO:0000256" key="5">
    <source>
        <dbReference type="ARBA" id="ARBA00023242"/>
    </source>
</evidence>
<dbReference type="GO" id="GO:0006351">
    <property type="term" value="P:DNA-templated transcription"/>
    <property type="evidence" value="ECO:0007669"/>
    <property type="project" value="InterPro"/>
</dbReference>
<protein>
    <recommendedName>
        <fullName evidence="7">Zn(2)-C6 fungal-type domain-containing protein</fullName>
    </recommendedName>
</protein>
<feature type="region of interest" description="Disordered" evidence="6">
    <location>
        <begin position="201"/>
        <end position="242"/>
    </location>
</feature>
<comment type="subcellular location">
    <subcellularLocation>
        <location evidence="1">Nucleus</location>
    </subcellularLocation>
</comment>
<feature type="region of interest" description="Disordered" evidence="6">
    <location>
        <begin position="316"/>
        <end position="378"/>
    </location>
</feature>
<dbReference type="Gene3D" id="4.10.240.10">
    <property type="entry name" value="Zn(2)-C6 fungal-type DNA-binding domain"/>
    <property type="match status" value="1"/>
</dbReference>
<name>A0A9Q8W9N3_9PEZI</name>
<dbReference type="InterPro" id="IPR050815">
    <property type="entry name" value="TF_fung"/>
</dbReference>
<dbReference type="InterPro" id="IPR007219">
    <property type="entry name" value="XnlR_reg_dom"/>
</dbReference>
<evidence type="ECO:0000256" key="1">
    <source>
        <dbReference type="ARBA" id="ARBA00004123"/>
    </source>
</evidence>
<reference evidence="8" key="1">
    <citation type="journal article" date="2021" name="Mol. Plant Microbe Interact.">
        <title>Complete Genome Sequence of the Plant-Pathogenic Fungus Colletotrichum lupini.</title>
        <authorList>
            <person name="Baroncelli R."/>
            <person name="Pensec F."/>
            <person name="Da Lio D."/>
            <person name="Boufleur T."/>
            <person name="Vicente I."/>
            <person name="Sarrocco S."/>
            <person name="Picot A."/>
            <person name="Baraldi E."/>
            <person name="Sukno S."/>
            <person name="Thon M."/>
            <person name="Le Floch G."/>
        </authorList>
    </citation>
    <scope>NUCLEOTIDE SEQUENCE</scope>
    <source>
        <strain evidence="8">IMI 504893</strain>
    </source>
</reference>
<dbReference type="GO" id="GO:0000981">
    <property type="term" value="F:DNA-binding transcription factor activity, RNA polymerase II-specific"/>
    <property type="evidence" value="ECO:0007669"/>
    <property type="project" value="InterPro"/>
</dbReference>
<organism evidence="8 9">
    <name type="scientific">Colletotrichum lupini</name>
    <dbReference type="NCBI Taxonomy" id="145971"/>
    <lineage>
        <taxon>Eukaryota</taxon>
        <taxon>Fungi</taxon>
        <taxon>Dikarya</taxon>
        <taxon>Ascomycota</taxon>
        <taxon>Pezizomycotina</taxon>
        <taxon>Sordariomycetes</taxon>
        <taxon>Hypocreomycetidae</taxon>
        <taxon>Glomerellales</taxon>
        <taxon>Glomerellaceae</taxon>
        <taxon>Colletotrichum</taxon>
        <taxon>Colletotrichum acutatum species complex</taxon>
    </lineage>
</organism>
<dbReference type="AlphaFoldDB" id="A0A9Q8W9N3"/>
<dbReference type="PANTHER" id="PTHR47338:SF28">
    <property type="entry name" value="C6 TRANSCRIPTION FACTOR"/>
    <property type="match status" value="1"/>
</dbReference>
<evidence type="ECO:0000256" key="3">
    <source>
        <dbReference type="ARBA" id="ARBA00023015"/>
    </source>
</evidence>
<dbReference type="CDD" id="cd00067">
    <property type="entry name" value="GAL4"/>
    <property type="match status" value="1"/>
</dbReference>
<evidence type="ECO:0000313" key="8">
    <source>
        <dbReference type="EMBL" id="UQC75171.1"/>
    </source>
</evidence>
<dbReference type="PROSITE" id="PS50048">
    <property type="entry name" value="ZN2_CY6_FUNGAL_2"/>
    <property type="match status" value="1"/>
</dbReference>
<dbReference type="GeneID" id="73335871"/>
<dbReference type="Pfam" id="PF00172">
    <property type="entry name" value="Zn_clus"/>
    <property type="match status" value="1"/>
</dbReference>
<dbReference type="PROSITE" id="PS00463">
    <property type="entry name" value="ZN2_CY6_FUNGAL_1"/>
    <property type="match status" value="1"/>
</dbReference>
<dbReference type="KEGG" id="clup:CLUP02_01824"/>
<feature type="compositionally biased region" description="Polar residues" evidence="6">
    <location>
        <begin position="317"/>
        <end position="332"/>
    </location>
</feature>
<feature type="region of interest" description="Disordered" evidence="6">
    <location>
        <begin position="401"/>
        <end position="421"/>
    </location>
</feature>
<dbReference type="EMBL" id="CP019471">
    <property type="protein sequence ID" value="UQC75171.1"/>
    <property type="molecule type" value="Genomic_DNA"/>
</dbReference>
<evidence type="ECO:0000256" key="2">
    <source>
        <dbReference type="ARBA" id="ARBA00022723"/>
    </source>
</evidence>
<evidence type="ECO:0000256" key="6">
    <source>
        <dbReference type="SAM" id="MobiDB-lite"/>
    </source>
</evidence>
<keyword evidence="4" id="KW-0804">Transcription</keyword>
<keyword evidence="2" id="KW-0479">Metal-binding</keyword>
<dbReference type="SUPFAM" id="SSF57701">
    <property type="entry name" value="Zn2/Cys6 DNA-binding domain"/>
    <property type="match status" value="1"/>
</dbReference>
<dbReference type="Proteomes" id="UP000830671">
    <property type="component" value="Chromosome 1"/>
</dbReference>
<feature type="compositionally biased region" description="Basic residues" evidence="6">
    <location>
        <begin position="231"/>
        <end position="241"/>
    </location>
</feature>
<evidence type="ECO:0000256" key="4">
    <source>
        <dbReference type="ARBA" id="ARBA00023163"/>
    </source>
</evidence>
<accession>A0A9Q8W9N3</accession>
<dbReference type="InterPro" id="IPR001138">
    <property type="entry name" value="Zn2Cys6_DnaBD"/>
</dbReference>
<dbReference type="SMART" id="SM00066">
    <property type="entry name" value="GAL4"/>
    <property type="match status" value="1"/>
</dbReference>